<protein>
    <submittedName>
        <fullName evidence="1">Uncharacterized protein</fullName>
    </submittedName>
</protein>
<dbReference type="Proteomes" id="UP000623467">
    <property type="component" value="Unassembled WGS sequence"/>
</dbReference>
<keyword evidence="2" id="KW-1185">Reference proteome</keyword>
<organism evidence="1 2">
    <name type="scientific">Mycena sanguinolenta</name>
    <dbReference type="NCBI Taxonomy" id="230812"/>
    <lineage>
        <taxon>Eukaryota</taxon>
        <taxon>Fungi</taxon>
        <taxon>Dikarya</taxon>
        <taxon>Basidiomycota</taxon>
        <taxon>Agaricomycotina</taxon>
        <taxon>Agaricomycetes</taxon>
        <taxon>Agaricomycetidae</taxon>
        <taxon>Agaricales</taxon>
        <taxon>Marasmiineae</taxon>
        <taxon>Mycenaceae</taxon>
        <taxon>Mycena</taxon>
    </lineage>
</organism>
<evidence type="ECO:0000313" key="1">
    <source>
        <dbReference type="EMBL" id="KAF7346153.1"/>
    </source>
</evidence>
<proteinExistence type="predicted"/>
<reference evidence="1" key="1">
    <citation type="submission" date="2020-05" db="EMBL/GenBank/DDBJ databases">
        <title>Mycena genomes resolve the evolution of fungal bioluminescence.</title>
        <authorList>
            <person name="Tsai I.J."/>
        </authorList>
    </citation>
    <scope>NUCLEOTIDE SEQUENCE</scope>
    <source>
        <strain evidence="1">160909Yilan</strain>
    </source>
</reference>
<evidence type="ECO:0000313" key="2">
    <source>
        <dbReference type="Proteomes" id="UP000623467"/>
    </source>
</evidence>
<dbReference type="EMBL" id="JACAZH010000019">
    <property type="protein sequence ID" value="KAF7346153.1"/>
    <property type="molecule type" value="Genomic_DNA"/>
</dbReference>
<dbReference type="AlphaFoldDB" id="A0A8H7CST3"/>
<accession>A0A8H7CST3</accession>
<gene>
    <name evidence="1" type="ORF">MSAN_01842100</name>
</gene>
<sequence>MVTSSAPQDAIPSNGSISTTHEVDPEFLRLESSIRALSTAIHIIQGQCQFPVFGSHEVEITDKDRIRAYDHLATLLTIGSPLGRQTIAVTGGSSPHGFYINATETVVKDARGPQGIYNEPTVLTLNAILPSKRTLQQLAEDSRPAVTLLEHAADVFQALRLASQNLYTADQRLLECFIFRRCHREIARRLKIAVELMDPPLHDVLKNWELRCGDKVKEEWFMIPYPLVLLESSCIPHRRASQWPDRFEFLFNHDTFSSWKKFFVSLLKVTISTVTVLLPALRGSATDAILSLAFFCASFLHLAQPRQF</sequence>
<dbReference type="OrthoDB" id="3065631at2759"/>
<name>A0A8H7CST3_9AGAR</name>
<comment type="caution">
    <text evidence="1">The sequence shown here is derived from an EMBL/GenBank/DDBJ whole genome shotgun (WGS) entry which is preliminary data.</text>
</comment>